<comment type="caution">
    <text evidence="3">The sequence shown here is derived from an EMBL/GenBank/DDBJ whole genome shotgun (WGS) entry which is preliminary data.</text>
</comment>
<proteinExistence type="predicted"/>
<dbReference type="STRING" id="1114856.GCA_000383975_03420"/>
<evidence type="ECO:0000256" key="1">
    <source>
        <dbReference type="ARBA" id="ARBA00022801"/>
    </source>
</evidence>
<evidence type="ECO:0000313" key="4">
    <source>
        <dbReference type="Proteomes" id="UP000011599"/>
    </source>
</evidence>
<dbReference type="PRINTS" id="PR00111">
    <property type="entry name" value="ABHYDROLASE"/>
</dbReference>
<dbReference type="AlphaFoldDB" id="L9W8A0"/>
<dbReference type="eggNOG" id="arCOG01648">
    <property type="taxonomic scope" value="Archaea"/>
</dbReference>
<dbReference type="PATRIC" id="fig|1114856.3.peg.826"/>
<dbReference type="EMBL" id="AOHW01000007">
    <property type="protein sequence ID" value="ELY45552.1"/>
    <property type="molecule type" value="Genomic_DNA"/>
</dbReference>
<accession>L9W8A0</accession>
<reference evidence="3 4" key="1">
    <citation type="journal article" date="2014" name="PLoS Genet.">
        <title>Phylogenetically driven sequencing of extremely halophilic archaea reveals strategies for static and dynamic osmo-response.</title>
        <authorList>
            <person name="Becker E.A."/>
            <person name="Seitzer P.M."/>
            <person name="Tritt A."/>
            <person name="Larsen D."/>
            <person name="Krusor M."/>
            <person name="Yao A.I."/>
            <person name="Wu D."/>
            <person name="Madern D."/>
            <person name="Eisen J.A."/>
            <person name="Darling A.E."/>
            <person name="Facciotti M.T."/>
        </authorList>
    </citation>
    <scope>NUCLEOTIDE SEQUENCE [LARGE SCALE GENOMIC DNA]</scope>
    <source>
        <strain evidence="3 4">GA33</strain>
    </source>
</reference>
<dbReference type="GO" id="GO:0016787">
    <property type="term" value="F:hydrolase activity"/>
    <property type="evidence" value="ECO:0007669"/>
    <property type="project" value="UniProtKB-KW"/>
</dbReference>
<dbReference type="PANTHER" id="PTHR43798">
    <property type="entry name" value="MONOACYLGLYCEROL LIPASE"/>
    <property type="match status" value="1"/>
</dbReference>
<dbReference type="Pfam" id="PF12697">
    <property type="entry name" value="Abhydrolase_6"/>
    <property type="match status" value="1"/>
</dbReference>
<dbReference type="GO" id="GO:0016020">
    <property type="term" value="C:membrane"/>
    <property type="evidence" value="ECO:0007669"/>
    <property type="project" value="TreeGrafter"/>
</dbReference>
<feature type="domain" description="AB hydrolase-1" evidence="2">
    <location>
        <begin position="68"/>
        <end position="289"/>
    </location>
</feature>
<sequence length="307" mass="33880">MRALDAVDRPTLIRTRGELSGKPNRFDASREFKPSPLVRTSMETVTHHGRETAYDVADRGGDGPPICFVHGSGGSSDVWSAQHRLADRNPVVALDLSGHGDSDDIDAQPGYTTLSAYADDVLAVVEATESRVLVGNSLGGAVVMQLLIERDPDVDAAVLAGTGARLGVLEDLLDWLKNDFERAIEFLHGPDRLFHDPDPALREESIEQLRETGQAVTHRDFLTCHEFDVREELSAIHWPVLAAHGEYDKLTPPRYHEYLAEEIDDAWIASLEDAAHLAMVEQPEAFNAAVAEYLNIVYENDGEFTEE</sequence>
<evidence type="ECO:0000259" key="2">
    <source>
        <dbReference type="Pfam" id="PF12697"/>
    </source>
</evidence>
<gene>
    <name evidence="3" type="ORF">C496_03988</name>
</gene>
<dbReference type="InterPro" id="IPR050266">
    <property type="entry name" value="AB_hydrolase_sf"/>
</dbReference>
<dbReference type="Proteomes" id="UP000011599">
    <property type="component" value="Unassembled WGS sequence"/>
</dbReference>
<keyword evidence="4" id="KW-1185">Reference proteome</keyword>
<dbReference type="Gene3D" id="3.40.50.1820">
    <property type="entry name" value="alpha/beta hydrolase"/>
    <property type="match status" value="1"/>
</dbReference>
<dbReference type="InterPro" id="IPR029058">
    <property type="entry name" value="AB_hydrolase_fold"/>
</dbReference>
<protein>
    <submittedName>
        <fullName evidence="3">Alpha/beta hydrolase fold protein</fullName>
    </submittedName>
</protein>
<name>L9W8A0_9EURY</name>
<dbReference type="PANTHER" id="PTHR43798:SF31">
    <property type="entry name" value="AB HYDROLASE SUPERFAMILY PROTEIN YCLE"/>
    <property type="match status" value="1"/>
</dbReference>
<keyword evidence="1 3" id="KW-0378">Hydrolase</keyword>
<evidence type="ECO:0000313" key="3">
    <source>
        <dbReference type="EMBL" id="ELY45552.1"/>
    </source>
</evidence>
<organism evidence="3 4">
    <name type="scientific">Natronorubrum tibetense GA33</name>
    <dbReference type="NCBI Taxonomy" id="1114856"/>
    <lineage>
        <taxon>Archaea</taxon>
        <taxon>Methanobacteriati</taxon>
        <taxon>Methanobacteriota</taxon>
        <taxon>Stenosarchaea group</taxon>
        <taxon>Halobacteria</taxon>
        <taxon>Halobacteriales</taxon>
        <taxon>Natrialbaceae</taxon>
        <taxon>Natronorubrum</taxon>
    </lineage>
</organism>
<dbReference type="InterPro" id="IPR000073">
    <property type="entry name" value="AB_hydrolase_1"/>
</dbReference>
<dbReference type="SUPFAM" id="SSF53474">
    <property type="entry name" value="alpha/beta-Hydrolases"/>
    <property type="match status" value="1"/>
</dbReference>